<sequence length="152" mass="17317">MIGGLALASHNVVRATQDVDLLVDADRADDVHAAVTRLGYDCLHRSAEAGNYSRHDERVDFLYASRPIARRLLAGAREVKTSFGDLRVISTEGLIGFKLQGWVNDPRRTRDMEDIRALLRANRSAVDMKEVREYFQLFDRMELLDELLQEID</sequence>
<keyword evidence="2" id="KW-1185">Reference proteome</keyword>
<organism evidence="1 2">
    <name type="scientific">Steroidobacter flavus</name>
    <dbReference type="NCBI Taxonomy" id="1842136"/>
    <lineage>
        <taxon>Bacteria</taxon>
        <taxon>Pseudomonadati</taxon>
        <taxon>Pseudomonadota</taxon>
        <taxon>Gammaproteobacteria</taxon>
        <taxon>Steroidobacterales</taxon>
        <taxon>Steroidobacteraceae</taxon>
        <taxon>Steroidobacter</taxon>
    </lineage>
</organism>
<evidence type="ECO:0000313" key="2">
    <source>
        <dbReference type="Proteomes" id="UP001595904"/>
    </source>
</evidence>
<dbReference type="EMBL" id="JBHSDU010000003">
    <property type="protein sequence ID" value="MFC4310657.1"/>
    <property type="molecule type" value="Genomic_DNA"/>
</dbReference>
<comment type="caution">
    <text evidence="1">The sequence shown here is derived from an EMBL/GenBank/DDBJ whole genome shotgun (WGS) entry which is preliminary data.</text>
</comment>
<reference evidence="2" key="1">
    <citation type="journal article" date="2019" name="Int. J. Syst. Evol. Microbiol.">
        <title>The Global Catalogue of Microorganisms (GCM) 10K type strain sequencing project: providing services to taxonomists for standard genome sequencing and annotation.</title>
        <authorList>
            <consortium name="The Broad Institute Genomics Platform"/>
            <consortium name="The Broad Institute Genome Sequencing Center for Infectious Disease"/>
            <person name="Wu L."/>
            <person name="Ma J."/>
        </authorList>
    </citation>
    <scope>NUCLEOTIDE SEQUENCE [LARGE SCALE GENOMIC DNA]</scope>
    <source>
        <strain evidence="2">CGMCC 1.10759</strain>
    </source>
</reference>
<proteinExistence type="predicted"/>
<evidence type="ECO:0000313" key="1">
    <source>
        <dbReference type="EMBL" id="MFC4310657.1"/>
    </source>
</evidence>
<dbReference type="RefSeq" id="WP_380598321.1">
    <property type="nucleotide sequence ID" value="NZ_JBHSDU010000003.1"/>
</dbReference>
<name>A0ABV8ST69_9GAMM</name>
<gene>
    <name evidence="1" type="ORF">ACFPN2_16310</name>
</gene>
<dbReference type="Proteomes" id="UP001595904">
    <property type="component" value="Unassembled WGS sequence"/>
</dbReference>
<dbReference type="Gene3D" id="3.30.460.40">
    <property type="match status" value="1"/>
</dbReference>
<protein>
    <submittedName>
        <fullName evidence="1">Uncharacterized protein</fullName>
    </submittedName>
</protein>
<dbReference type="SUPFAM" id="SSF81301">
    <property type="entry name" value="Nucleotidyltransferase"/>
    <property type="match status" value="1"/>
</dbReference>
<dbReference type="InterPro" id="IPR043519">
    <property type="entry name" value="NT_sf"/>
</dbReference>
<accession>A0ABV8ST69</accession>